<evidence type="ECO:0000313" key="2">
    <source>
        <dbReference type="Proteomes" id="UP000002595"/>
    </source>
</evidence>
<name>A1RTD4_PYRIL</name>
<dbReference type="AlphaFoldDB" id="A1RTD4"/>
<dbReference type="HOGENOM" id="CLU_2366327_0_0_2"/>
<proteinExistence type="predicted"/>
<organism evidence="1 2">
    <name type="scientific">Pyrobaculum islandicum (strain DSM 4184 / JCM 9189 / GEO3)</name>
    <dbReference type="NCBI Taxonomy" id="384616"/>
    <lineage>
        <taxon>Archaea</taxon>
        <taxon>Thermoproteota</taxon>
        <taxon>Thermoprotei</taxon>
        <taxon>Thermoproteales</taxon>
        <taxon>Thermoproteaceae</taxon>
        <taxon>Pyrobaculum</taxon>
    </lineage>
</organism>
<keyword evidence="2" id="KW-1185">Reference proteome</keyword>
<accession>A1RTD4</accession>
<dbReference type="STRING" id="384616.Pisl_1042"/>
<dbReference type="KEGG" id="pis:Pisl_1042"/>
<evidence type="ECO:0000313" key="1">
    <source>
        <dbReference type="EMBL" id="ABL88216.1"/>
    </source>
</evidence>
<dbReference type="eggNOG" id="arCOG05589">
    <property type="taxonomic scope" value="Archaea"/>
</dbReference>
<gene>
    <name evidence="1" type="ordered locus">Pisl_1042</name>
</gene>
<sequence length="95" mass="10965">MKYLVPLSRLKKALEELGGQIWFFIDLEPFRTVYTLALCGGQPCVVVSGQDMTPVQLSLEEYLRIETDKKRLASLDYTIRYLLEKVYGDSERESV</sequence>
<reference evidence="1" key="1">
    <citation type="submission" date="2006-12" db="EMBL/GenBank/DDBJ databases">
        <title>Complete sequence of Pyrobaculum islandicum DSM 4184.</title>
        <authorList>
            <person name="Copeland A."/>
            <person name="Lucas S."/>
            <person name="Lapidus A."/>
            <person name="Barry K."/>
            <person name="Detter J.C."/>
            <person name="Glavina del Rio T."/>
            <person name="Dalin E."/>
            <person name="Tice H."/>
            <person name="Pitluck S."/>
            <person name="Meincke L."/>
            <person name="Brettin T."/>
            <person name="Bruce D."/>
            <person name="Han C."/>
            <person name="Tapia R."/>
            <person name="Gilna P."/>
            <person name="Schmutz J."/>
            <person name="Larimer F."/>
            <person name="Land M."/>
            <person name="Hauser L."/>
            <person name="Kyrpides N."/>
            <person name="Mikhailova N."/>
            <person name="Cozen A.E."/>
            <person name="Fitz-Gibbon S.T."/>
            <person name="House C.H."/>
            <person name="Saltikov C."/>
            <person name="Lowe T."/>
            <person name="Richardson P."/>
        </authorList>
    </citation>
    <scope>NUCLEOTIDE SEQUENCE [LARGE SCALE GENOMIC DNA]</scope>
    <source>
        <strain evidence="1">DSM 4184</strain>
    </source>
</reference>
<dbReference type="EMBL" id="CP000504">
    <property type="protein sequence ID" value="ABL88216.1"/>
    <property type="molecule type" value="Genomic_DNA"/>
</dbReference>
<protein>
    <submittedName>
        <fullName evidence="1">Uncharacterized protein</fullName>
    </submittedName>
</protein>
<dbReference type="Proteomes" id="UP000002595">
    <property type="component" value="Chromosome"/>
</dbReference>